<organism evidence="1 2">
    <name type="scientific">Colletotrichum godetiae</name>
    <dbReference type="NCBI Taxonomy" id="1209918"/>
    <lineage>
        <taxon>Eukaryota</taxon>
        <taxon>Fungi</taxon>
        <taxon>Dikarya</taxon>
        <taxon>Ascomycota</taxon>
        <taxon>Pezizomycotina</taxon>
        <taxon>Sordariomycetes</taxon>
        <taxon>Hypocreomycetidae</taxon>
        <taxon>Glomerellales</taxon>
        <taxon>Glomerellaceae</taxon>
        <taxon>Colletotrichum</taxon>
        <taxon>Colletotrichum acutatum species complex</taxon>
    </lineage>
</organism>
<protein>
    <submittedName>
        <fullName evidence="1">Uncharacterized protein</fullName>
    </submittedName>
</protein>
<dbReference type="RefSeq" id="XP_060424549.1">
    <property type="nucleotide sequence ID" value="XM_060572908.1"/>
</dbReference>
<comment type="caution">
    <text evidence="1">The sequence shown here is derived from an EMBL/GenBank/DDBJ whole genome shotgun (WGS) entry which is preliminary data.</text>
</comment>
<gene>
    <name evidence="1" type="ORF">BDP55DRAFT_636618</name>
</gene>
<name>A0AAJ0AF33_9PEZI</name>
<dbReference type="EMBL" id="JAHMHR010000056">
    <property type="protein sequence ID" value="KAK1659785.1"/>
    <property type="molecule type" value="Genomic_DNA"/>
</dbReference>
<reference evidence="1" key="1">
    <citation type="submission" date="2021-06" db="EMBL/GenBank/DDBJ databases">
        <title>Comparative genomics, transcriptomics and evolutionary studies reveal genomic signatures of adaptation to plant cell wall in hemibiotrophic fungi.</title>
        <authorList>
            <consortium name="DOE Joint Genome Institute"/>
            <person name="Baroncelli R."/>
            <person name="Diaz J.F."/>
            <person name="Benocci T."/>
            <person name="Peng M."/>
            <person name="Battaglia E."/>
            <person name="Haridas S."/>
            <person name="Andreopoulos W."/>
            <person name="Labutti K."/>
            <person name="Pangilinan J."/>
            <person name="Floch G.L."/>
            <person name="Makela M.R."/>
            <person name="Henrissat B."/>
            <person name="Grigoriev I.V."/>
            <person name="Crouch J.A."/>
            <person name="De Vries R.P."/>
            <person name="Sukno S.A."/>
            <person name="Thon M.R."/>
        </authorList>
    </citation>
    <scope>NUCLEOTIDE SEQUENCE</scope>
    <source>
        <strain evidence="1">CBS 193.32</strain>
    </source>
</reference>
<evidence type="ECO:0000313" key="2">
    <source>
        <dbReference type="Proteomes" id="UP001224890"/>
    </source>
</evidence>
<dbReference type="AlphaFoldDB" id="A0AAJ0AF33"/>
<sequence length="285" mass="32320">MAAHRGECDATKCVPLSWSPAWFTSMVRPHTILDRNLSHTGVSLVLPPGQFRAILCNTKDLNTLKQDLSSALRVFLFLVSDSLVIILISDMCIVLKSDFTVCSHAEELVMICRHAKPPEADSRPQAHRQRELCGTQRRGRFQREGFCAMCIDFFTPYDITHSASVQKYQRYKAENGWTQPVHPSRIPRDYLFPYKVIVVPRSVHVLSSQARAKLQVNSQKWYKGIHTPTSVDFRRCIDGFHLDENVARGLVLRKPPKALTPEVCMKELPPLPNSEANSSVRPSQI</sequence>
<evidence type="ECO:0000313" key="1">
    <source>
        <dbReference type="EMBL" id="KAK1659785.1"/>
    </source>
</evidence>
<keyword evidence="2" id="KW-1185">Reference proteome</keyword>
<dbReference type="GeneID" id="85457434"/>
<proteinExistence type="predicted"/>
<accession>A0AAJ0AF33</accession>
<dbReference type="Proteomes" id="UP001224890">
    <property type="component" value="Unassembled WGS sequence"/>
</dbReference>